<feature type="compositionally biased region" description="Basic and acidic residues" evidence="1">
    <location>
        <begin position="47"/>
        <end position="67"/>
    </location>
</feature>
<feature type="region of interest" description="Disordered" evidence="1">
    <location>
        <begin position="481"/>
        <end position="502"/>
    </location>
</feature>
<evidence type="ECO:0000313" key="2">
    <source>
        <dbReference type="EMBL" id="CAH0374149.1"/>
    </source>
</evidence>
<proteinExistence type="predicted"/>
<organism evidence="2 3">
    <name type="scientific">Pelagomonas calceolata</name>
    <dbReference type="NCBI Taxonomy" id="35677"/>
    <lineage>
        <taxon>Eukaryota</taxon>
        <taxon>Sar</taxon>
        <taxon>Stramenopiles</taxon>
        <taxon>Ochrophyta</taxon>
        <taxon>Pelagophyceae</taxon>
        <taxon>Pelagomonadales</taxon>
        <taxon>Pelagomonadaceae</taxon>
        <taxon>Pelagomonas</taxon>
    </lineage>
</organism>
<protein>
    <submittedName>
        <fullName evidence="2">Uncharacterized protein</fullName>
    </submittedName>
</protein>
<comment type="caution">
    <text evidence="2">The sequence shown here is derived from an EMBL/GenBank/DDBJ whole genome shotgun (WGS) entry which is preliminary data.</text>
</comment>
<reference evidence="2" key="1">
    <citation type="submission" date="2021-11" db="EMBL/GenBank/DDBJ databases">
        <authorList>
            <consortium name="Genoscope - CEA"/>
            <person name="William W."/>
        </authorList>
    </citation>
    <scope>NUCLEOTIDE SEQUENCE</scope>
</reference>
<gene>
    <name evidence="2" type="ORF">PECAL_4P14170</name>
</gene>
<feature type="compositionally biased region" description="Acidic residues" evidence="1">
    <location>
        <begin position="493"/>
        <end position="502"/>
    </location>
</feature>
<feature type="region of interest" description="Disordered" evidence="1">
    <location>
        <begin position="302"/>
        <end position="326"/>
    </location>
</feature>
<dbReference type="Proteomes" id="UP000789595">
    <property type="component" value="Unassembled WGS sequence"/>
</dbReference>
<evidence type="ECO:0000313" key="3">
    <source>
        <dbReference type="Proteomes" id="UP000789595"/>
    </source>
</evidence>
<feature type="region of interest" description="Disordered" evidence="1">
    <location>
        <begin position="47"/>
        <end position="106"/>
    </location>
</feature>
<feature type="compositionally biased region" description="Low complexity" evidence="1">
    <location>
        <begin position="302"/>
        <end position="319"/>
    </location>
</feature>
<name>A0A8J2SWD4_9STRA</name>
<accession>A0A8J2SWD4</accession>
<feature type="region of interest" description="Disordered" evidence="1">
    <location>
        <begin position="367"/>
        <end position="394"/>
    </location>
</feature>
<dbReference type="AlphaFoldDB" id="A0A8J2SWD4"/>
<feature type="compositionally biased region" description="Low complexity" evidence="1">
    <location>
        <begin position="68"/>
        <end position="78"/>
    </location>
</feature>
<sequence length="502" mass="53685">MLKFDSDTIQGLGPGTRANVLAQRSRSQRFWQENKERRQIRLEQRAAAETYRREEEAKRDCRDDPVQRRVAARQQAVAKAKRRLKKAPRPVFTSTQKPLKPRLTSEERVTLQQWRHREHAINREQQDLDHRRQVRASEELVRKSWEQETAPKKVANPSLFSLDDALAVVAPAFVQEEASPTRLEEHTEHAVAISSILKPKDPVPLRKVVATKLAESPERASGASRARAPEAALSASGSAIRPAGGGVAAARTLTNPYKPKPRVAPEVRYEPAAAYAGSRPGMVFKRGDRGVGYYEDPLAPRAPAAADATEPTAEPTSEADAADDSDAVLERLKAKLRQDMDAAAPPADDAPAKDEFLRALADADAAADAAAPSDAAEPSPIAKPSPVAEHAPGSSPIDALAAAFASAASPVLVSDAAALRVTTDDLPASEVRLRAAEDAAEDALSKFDAAPLTGNYRGKAEAFRSALAAAEAELDEALATARSSTSGALADGSDADDALAED</sequence>
<feature type="compositionally biased region" description="Low complexity" evidence="1">
    <location>
        <begin position="481"/>
        <end position="492"/>
    </location>
</feature>
<keyword evidence="3" id="KW-1185">Reference proteome</keyword>
<feature type="compositionally biased region" description="Low complexity" evidence="1">
    <location>
        <begin position="367"/>
        <end position="376"/>
    </location>
</feature>
<feature type="compositionally biased region" description="Basic residues" evidence="1">
    <location>
        <begin position="79"/>
        <end position="88"/>
    </location>
</feature>
<evidence type="ECO:0000256" key="1">
    <source>
        <dbReference type="SAM" id="MobiDB-lite"/>
    </source>
</evidence>
<dbReference type="EMBL" id="CAKKNE010000004">
    <property type="protein sequence ID" value="CAH0374149.1"/>
    <property type="molecule type" value="Genomic_DNA"/>
</dbReference>
<feature type="region of interest" description="Disordered" evidence="1">
    <location>
        <begin position="1"/>
        <end position="23"/>
    </location>
</feature>